<dbReference type="GO" id="GO:0103023">
    <property type="term" value="F:ITPase activity"/>
    <property type="evidence" value="ECO:0007669"/>
    <property type="project" value="UniProtKB-EC"/>
</dbReference>
<evidence type="ECO:0000256" key="6">
    <source>
        <dbReference type="ARBA" id="ARBA00022842"/>
    </source>
</evidence>
<sequence>MKFLMEVAVGTTSELKLRAVGNAFKRAGFSPMITGHKVESGVPKQPFSEKEIVKGATNRARNALAKSNNADYGLGIESGIASKGGKYFDLAVCVVVNQAGAMAGEAFSAAVEVPKKIVHLVKTKGLESCAVAQKLGGLTEKDSLLWYTGSRLSRSQTIEDTILLALSREFLNPEAYK</sequence>
<dbReference type="EMBL" id="MGJJ01000024">
    <property type="protein sequence ID" value="OGN04443.1"/>
    <property type="molecule type" value="Genomic_DNA"/>
</dbReference>
<evidence type="ECO:0000256" key="9">
    <source>
        <dbReference type="ARBA" id="ARBA00038901"/>
    </source>
</evidence>
<keyword evidence="8" id="KW-0464">Manganese</keyword>
<dbReference type="AlphaFoldDB" id="A0A1F8EUD0"/>
<evidence type="ECO:0000256" key="7">
    <source>
        <dbReference type="ARBA" id="ARBA00023080"/>
    </source>
</evidence>
<protein>
    <recommendedName>
        <fullName evidence="9">inosine/xanthosine triphosphatase</fullName>
        <ecNumber evidence="9">3.6.1.73</ecNumber>
    </recommendedName>
</protein>
<evidence type="ECO:0000256" key="2">
    <source>
        <dbReference type="ARBA" id="ARBA00001946"/>
    </source>
</evidence>
<dbReference type="STRING" id="1802669.A2746_01790"/>
<evidence type="ECO:0000313" key="13">
    <source>
        <dbReference type="EMBL" id="OGN04443.1"/>
    </source>
</evidence>
<evidence type="ECO:0000256" key="1">
    <source>
        <dbReference type="ARBA" id="ARBA00001936"/>
    </source>
</evidence>
<dbReference type="GO" id="GO:0006772">
    <property type="term" value="P:thiamine metabolic process"/>
    <property type="evidence" value="ECO:0007669"/>
    <property type="project" value="TreeGrafter"/>
</dbReference>
<dbReference type="Proteomes" id="UP000177419">
    <property type="component" value="Unassembled WGS sequence"/>
</dbReference>
<keyword evidence="5" id="KW-0378">Hydrolase</keyword>
<organism evidence="13 14">
    <name type="scientific">Candidatus Yanofskybacteria bacterium RIFCSPHIGHO2_01_FULL_44_22</name>
    <dbReference type="NCBI Taxonomy" id="1802669"/>
    <lineage>
        <taxon>Bacteria</taxon>
        <taxon>Candidatus Yanofskyibacteriota</taxon>
    </lineage>
</organism>
<keyword evidence="6" id="KW-0460">Magnesium</keyword>
<dbReference type="Gene3D" id="3.90.950.10">
    <property type="match status" value="1"/>
</dbReference>
<reference evidence="13 14" key="1">
    <citation type="journal article" date="2016" name="Nat. Commun.">
        <title>Thousands of microbial genomes shed light on interconnected biogeochemical processes in an aquifer system.</title>
        <authorList>
            <person name="Anantharaman K."/>
            <person name="Brown C.T."/>
            <person name="Hug L.A."/>
            <person name="Sharon I."/>
            <person name="Castelle C.J."/>
            <person name="Probst A.J."/>
            <person name="Thomas B.C."/>
            <person name="Singh A."/>
            <person name="Wilkins M.J."/>
            <person name="Karaoz U."/>
            <person name="Brodie E.L."/>
            <person name="Williams K.H."/>
            <person name="Hubbard S.S."/>
            <person name="Banfield J.F."/>
        </authorList>
    </citation>
    <scope>NUCLEOTIDE SEQUENCE [LARGE SCALE GENOMIC DNA]</scope>
</reference>
<keyword evidence="7" id="KW-0546">Nucleotide metabolism</keyword>
<dbReference type="GO" id="GO:0000166">
    <property type="term" value="F:nucleotide binding"/>
    <property type="evidence" value="ECO:0007669"/>
    <property type="project" value="UniProtKB-KW"/>
</dbReference>
<name>A0A1F8EUD0_9BACT</name>
<dbReference type="GO" id="GO:0009117">
    <property type="term" value="P:nucleotide metabolic process"/>
    <property type="evidence" value="ECO:0007669"/>
    <property type="project" value="UniProtKB-KW"/>
</dbReference>
<evidence type="ECO:0000256" key="4">
    <source>
        <dbReference type="ARBA" id="ARBA00022741"/>
    </source>
</evidence>
<evidence type="ECO:0000313" key="14">
    <source>
        <dbReference type="Proteomes" id="UP000177419"/>
    </source>
</evidence>
<dbReference type="GO" id="GO:0046872">
    <property type="term" value="F:metal ion binding"/>
    <property type="evidence" value="ECO:0007669"/>
    <property type="project" value="UniProtKB-KW"/>
</dbReference>
<keyword evidence="3" id="KW-0479">Metal-binding</keyword>
<comment type="catalytic activity">
    <reaction evidence="10">
        <text>ITP + H2O = IDP + phosphate + H(+)</text>
        <dbReference type="Rhea" id="RHEA:28330"/>
        <dbReference type="ChEBI" id="CHEBI:15377"/>
        <dbReference type="ChEBI" id="CHEBI:15378"/>
        <dbReference type="ChEBI" id="CHEBI:43474"/>
        <dbReference type="ChEBI" id="CHEBI:58280"/>
        <dbReference type="ChEBI" id="CHEBI:61402"/>
        <dbReference type="EC" id="3.6.1.73"/>
    </reaction>
</comment>
<gene>
    <name evidence="13" type="ORF">A2746_01790</name>
</gene>
<dbReference type="InterPro" id="IPR029001">
    <property type="entry name" value="ITPase-like_fam"/>
</dbReference>
<comment type="cofactor">
    <cofactor evidence="1">
        <name>Mn(2+)</name>
        <dbReference type="ChEBI" id="CHEBI:29035"/>
    </cofactor>
</comment>
<dbReference type="InterPro" id="IPR050299">
    <property type="entry name" value="YjjX_NTPase"/>
</dbReference>
<dbReference type="SUPFAM" id="SSF52972">
    <property type="entry name" value="ITPase-like"/>
    <property type="match status" value="1"/>
</dbReference>
<evidence type="ECO:0000256" key="11">
    <source>
        <dbReference type="ARBA" id="ARBA00048781"/>
    </source>
</evidence>
<comment type="cofactor">
    <cofactor evidence="2">
        <name>Mg(2+)</name>
        <dbReference type="ChEBI" id="CHEBI:18420"/>
    </cofactor>
</comment>
<feature type="domain" description="Non-canonical purine NTP phosphatase/PRRC1" evidence="12">
    <location>
        <begin position="10"/>
        <end position="167"/>
    </location>
</feature>
<keyword evidence="4" id="KW-0547">Nucleotide-binding</keyword>
<accession>A0A1F8EUD0</accession>
<evidence type="ECO:0000256" key="5">
    <source>
        <dbReference type="ARBA" id="ARBA00022801"/>
    </source>
</evidence>
<dbReference type="Pfam" id="PF01931">
    <property type="entry name" value="NTPase_I-T"/>
    <property type="match status" value="1"/>
</dbReference>
<comment type="caution">
    <text evidence="13">The sequence shown here is derived from an EMBL/GenBank/DDBJ whole genome shotgun (WGS) entry which is preliminary data.</text>
</comment>
<evidence type="ECO:0000256" key="10">
    <source>
        <dbReference type="ARBA" id="ARBA00048174"/>
    </source>
</evidence>
<evidence type="ECO:0000259" key="12">
    <source>
        <dbReference type="Pfam" id="PF01931"/>
    </source>
</evidence>
<dbReference type="PANTHER" id="PTHR34699">
    <property type="match status" value="1"/>
</dbReference>
<dbReference type="InterPro" id="IPR026533">
    <property type="entry name" value="NTPase/PRRC1"/>
</dbReference>
<proteinExistence type="predicted"/>
<dbReference type="EC" id="3.6.1.73" evidence="9"/>
<evidence type="ECO:0000256" key="8">
    <source>
        <dbReference type="ARBA" id="ARBA00023211"/>
    </source>
</evidence>
<comment type="catalytic activity">
    <reaction evidence="11">
        <text>XTP + H2O = XDP + phosphate + H(+)</text>
        <dbReference type="Rhea" id="RHEA:28406"/>
        <dbReference type="ChEBI" id="CHEBI:15377"/>
        <dbReference type="ChEBI" id="CHEBI:15378"/>
        <dbReference type="ChEBI" id="CHEBI:43474"/>
        <dbReference type="ChEBI" id="CHEBI:59884"/>
        <dbReference type="ChEBI" id="CHEBI:61314"/>
        <dbReference type="EC" id="3.6.1.73"/>
    </reaction>
</comment>
<evidence type="ECO:0000256" key="3">
    <source>
        <dbReference type="ARBA" id="ARBA00022723"/>
    </source>
</evidence>
<dbReference type="PANTHER" id="PTHR34699:SF2">
    <property type="entry name" value="NON-CANONICAL PURINE NTP PHOSPHATASE_PRRC1 DOMAIN-CONTAINING PROTEIN"/>
    <property type="match status" value="1"/>
</dbReference>